<evidence type="ECO:0000313" key="2">
    <source>
        <dbReference type="Proteomes" id="UP000766246"/>
    </source>
</evidence>
<dbReference type="AlphaFoldDB" id="A0A927YRK0"/>
<proteinExistence type="predicted"/>
<accession>A0A927YRK0</accession>
<sequence length="131" mass="14613">MNISGIRPSVGFYDQNSIRFNAEFGIHANEEIKEQAPAVEEESVKVSISDEEIAKARGSQTFGSYDFASQYKPDEVHELKGADSDIKNLDVEKAVSDMKKDTAIHRYQYFVQNKGVTGEAAQTRATEDFSL</sequence>
<evidence type="ECO:0000313" key="1">
    <source>
        <dbReference type="EMBL" id="MBE5920476.1"/>
    </source>
</evidence>
<organism evidence="1 2">
    <name type="scientific">Pseudobutyrivibrio ruminis</name>
    <dbReference type="NCBI Taxonomy" id="46206"/>
    <lineage>
        <taxon>Bacteria</taxon>
        <taxon>Bacillati</taxon>
        <taxon>Bacillota</taxon>
        <taxon>Clostridia</taxon>
        <taxon>Lachnospirales</taxon>
        <taxon>Lachnospiraceae</taxon>
        <taxon>Pseudobutyrivibrio</taxon>
    </lineage>
</organism>
<reference evidence="1" key="1">
    <citation type="submission" date="2019-04" db="EMBL/GenBank/DDBJ databases">
        <title>Evolution of Biomass-Degrading Anaerobic Consortia Revealed by Metagenomics.</title>
        <authorList>
            <person name="Peng X."/>
        </authorList>
    </citation>
    <scope>NUCLEOTIDE SEQUENCE</scope>
    <source>
        <strain evidence="1">SIG311</strain>
    </source>
</reference>
<gene>
    <name evidence="1" type="ORF">E7272_11635</name>
</gene>
<dbReference type="Proteomes" id="UP000766246">
    <property type="component" value="Unassembled WGS sequence"/>
</dbReference>
<dbReference type="EMBL" id="SVER01000034">
    <property type="protein sequence ID" value="MBE5920476.1"/>
    <property type="molecule type" value="Genomic_DNA"/>
</dbReference>
<comment type="caution">
    <text evidence="1">The sequence shown here is derived from an EMBL/GenBank/DDBJ whole genome shotgun (WGS) entry which is preliminary data.</text>
</comment>
<name>A0A927YRK0_9FIRM</name>
<protein>
    <submittedName>
        <fullName evidence="1">Uncharacterized protein</fullName>
    </submittedName>
</protein>